<accession>A0ABN3Q0H1</accession>
<feature type="region of interest" description="Disordered" evidence="1">
    <location>
        <begin position="90"/>
        <end position="114"/>
    </location>
</feature>
<dbReference type="InterPro" id="IPR051593">
    <property type="entry name" value="Ergosterol_Biosynth_ERG27"/>
</dbReference>
<dbReference type="SUPFAM" id="SSF51735">
    <property type="entry name" value="NAD(P)-binding Rossmann-fold domains"/>
    <property type="match status" value="1"/>
</dbReference>
<comment type="caution">
    <text evidence="2">The sequence shown here is derived from an EMBL/GenBank/DDBJ whole genome shotgun (WGS) entry which is preliminary data.</text>
</comment>
<evidence type="ECO:0000313" key="2">
    <source>
        <dbReference type="EMBL" id="GAA2608162.1"/>
    </source>
</evidence>
<gene>
    <name evidence="2" type="ORF">GCM10009863_21970</name>
</gene>
<dbReference type="PANTHER" id="PTHR43647">
    <property type="entry name" value="DEHYDROGENASE"/>
    <property type="match status" value="1"/>
</dbReference>
<dbReference type="Gene3D" id="3.40.50.720">
    <property type="entry name" value="NAD(P)-binding Rossmann-like Domain"/>
    <property type="match status" value="1"/>
</dbReference>
<dbReference type="Proteomes" id="UP001501447">
    <property type="component" value="Unassembled WGS sequence"/>
</dbReference>
<proteinExistence type="predicted"/>
<name>A0ABN3Q0H1_9ACTN</name>
<protein>
    <recommendedName>
        <fullName evidence="4">Oxidoreductase</fullName>
    </recommendedName>
</protein>
<dbReference type="PANTHER" id="PTHR43647:SF2">
    <property type="entry name" value="DEHYDROGENASE"/>
    <property type="match status" value="1"/>
</dbReference>
<organism evidence="2 3">
    <name type="scientific">Streptomyces axinellae</name>
    <dbReference type="NCBI Taxonomy" id="552788"/>
    <lineage>
        <taxon>Bacteria</taxon>
        <taxon>Bacillati</taxon>
        <taxon>Actinomycetota</taxon>
        <taxon>Actinomycetes</taxon>
        <taxon>Kitasatosporales</taxon>
        <taxon>Streptomycetaceae</taxon>
        <taxon>Streptomyces</taxon>
    </lineage>
</organism>
<dbReference type="EMBL" id="BAAARJ010000006">
    <property type="protein sequence ID" value="GAA2608162.1"/>
    <property type="molecule type" value="Genomic_DNA"/>
</dbReference>
<sequence length="136" mass="14427">MFGTNHLGHLALTRWLAPLLSAAPAARVVTVGSFAARTEHLDLDDLQSTQDYQPKRTCGRSKPAQMHFALELDRRLRAGGHTVLSVLAHPGGALDPLTPARPPVHERGAGQAPAGLPARLVVQGKEAGAWPAVRPS</sequence>
<evidence type="ECO:0008006" key="4">
    <source>
        <dbReference type="Google" id="ProtNLM"/>
    </source>
</evidence>
<reference evidence="2 3" key="1">
    <citation type="journal article" date="2019" name="Int. J. Syst. Evol. Microbiol.">
        <title>The Global Catalogue of Microorganisms (GCM) 10K type strain sequencing project: providing services to taxonomists for standard genome sequencing and annotation.</title>
        <authorList>
            <consortium name="The Broad Institute Genomics Platform"/>
            <consortium name="The Broad Institute Genome Sequencing Center for Infectious Disease"/>
            <person name="Wu L."/>
            <person name="Ma J."/>
        </authorList>
    </citation>
    <scope>NUCLEOTIDE SEQUENCE [LARGE SCALE GENOMIC DNA]</scope>
    <source>
        <strain evidence="2 3">JCM 16373</strain>
    </source>
</reference>
<keyword evidence="3" id="KW-1185">Reference proteome</keyword>
<evidence type="ECO:0000313" key="3">
    <source>
        <dbReference type="Proteomes" id="UP001501447"/>
    </source>
</evidence>
<dbReference type="InterPro" id="IPR036291">
    <property type="entry name" value="NAD(P)-bd_dom_sf"/>
</dbReference>
<evidence type="ECO:0000256" key="1">
    <source>
        <dbReference type="SAM" id="MobiDB-lite"/>
    </source>
</evidence>